<feature type="region of interest" description="Disordered" evidence="11">
    <location>
        <begin position="273"/>
        <end position="292"/>
    </location>
</feature>
<dbReference type="Gene3D" id="1.10.10.10">
    <property type="entry name" value="Winged helix-like DNA-binding domain superfamily/Winged helix DNA-binding domain"/>
    <property type="match status" value="1"/>
</dbReference>
<keyword evidence="6 10" id="KW-0238">DNA-binding</keyword>
<dbReference type="PROSITE" id="PS00345">
    <property type="entry name" value="ETS_DOMAIN_1"/>
    <property type="match status" value="1"/>
</dbReference>
<dbReference type="AlphaFoldDB" id="A0A7L2LRL0"/>
<keyword evidence="7" id="KW-0804">Transcription</keyword>
<comment type="subcellular location">
    <subcellularLocation>
        <location evidence="1 10">Nucleus</location>
    </subcellularLocation>
</comment>
<dbReference type="PANTHER" id="PTHR11849">
    <property type="entry name" value="ETS"/>
    <property type="match status" value="1"/>
</dbReference>
<dbReference type="PRINTS" id="PR00454">
    <property type="entry name" value="ETSDOMAIN"/>
</dbReference>
<dbReference type="EMBL" id="VWYN01013440">
    <property type="protein sequence ID" value="NXR49812.1"/>
    <property type="molecule type" value="Genomic_DNA"/>
</dbReference>
<comment type="caution">
    <text evidence="14">The sequence shown here is derived from an EMBL/GenBank/DDBJ whole genome shotgun (WGS) entry which is preliminary data.</text>
</comment>
<sequence length="430" mass="48466">SIVEQTYTTAEFVSQAIDISEPIGNLKKLLEPRLQCSLDAHEICLQDIQLDPDRSLFDQGVKTDGTVQLSVQVISRQGIEPKLNILEIVKPVETVEVVIDPDAHHAEAEAHLVEEAQVITLDGTKHIAAISDETSEQVTRWAAALEGYRKEQERLGIPYDPVQWSTDQVLHWVVWVMKEFSMTDIDLNALSIPGRDLCNLSQEDFFQRVPRGEILWSHLELLRKCMAVWVFWVFINSHNSLFAAVQIIPASVQPATPTTIKVINSSAKAAKVQRAPRISGEDRSSPGNRTGNNGQIQLWQFLLELLTDKDARDCISWVGDEGEFKLNQPELVAQKWGQRKNKPTMNYEKLSRALRYYYDGDMICKVQGKRFVYKFVCDLKTLIGYSAAELNRLVTECEQKKLAKMQLHGIAQPVTAVALATASLQAEKDN</sequence>
<evidence type="ECO:0000256" key="4">
    <source>
        <dbReference type="ARBA" id="ARBA00022553"/>
    </source>
</evidence>
<feature type="domain" description="ETS" evidence="12">
    <location>
        <begin position="296"/>
        <end position="376"/>
    </location>
</feature>
<dbReference type="PROSITE" id="PS00346">
    <property type="entry name" value="ETS_DOMAIN_2"/>
    <property type="match status" value="1"/>
</dbReference>
<evidence type="ECO:0000259" key="13">
    <source>
        <dbReference type="PROSITE" id="PS51433"/>
    </source>
</evidence>
<evidence type="ECO:0000256" key="5">
    <source>
        <dbReference type="ARBA" id="ARBA00023015"/>
    </source>
</evidence>
<dbReference type="InterPro" id="IPR036388">
    <property type="entry name" value="WH-like_DNA-bd_sf"/>
</dbReference>
<dbReference type="InterPro" id="IPR046328">
    <property type="entry name" value="ETS_fam"/>
</dbReference>
<dbReference type="CDD" id="cd08534">
    <property type="entry name" value="SAM_PNT-GABP-alpha"/>
    <property type="match status" value="1"/>
</dbReference>
<dbReference type="Pfam" id="PF00178">
    <property type="entry name" value="Ets"/>
    <property type="match status" value="1"/>
</dbReference>
<dbReference type="SUPFAM" id="SSF46785">
    <property type="entry name" value="Winged helix' DNA-binding domain"/>
    <property type="match status" value="1"/>
</dbReference>
<name>A0A7L2LRL0_9SYLV</name>
<comment type="subunit">
    <text evidence="3">Heterotetramer of two alpha and two beta subunits.</text>
</comment>
<dbReference type="GO" id="GO:0000978">
    <property type="term" value="F:RNA polymerase II cis-regulatory region sequence-specific DNA binding"/>
    <property type="evidence" value="ECO:0007669"/>
    <property type="project" value="UniProtKB-ARBA"/>
</dbReference>
<evidence type="ECO:0000313" key="14">
    <source>
        <dbReference type="EMBL" id="NXR49812.1"/>
    </source>
</evidence>
<dbReference type="Gene3D" id="1.10.150.50">
    <property type="entry name" value="Transcription Factor, Ets-1"/>
    <property type="match status" value="1"/>
</dbReference>
<evidence type="ECO:0000256" key="6">
    <source>
        <dbReference type="ARBA" id="ARBA00023125"/>
    </source>
</evidence>
<evidence type="ECO:0000256" key="7">
    <source>
        <dbReference type="ARBA" id="ARBA00023163"/>
    </source>
</evidence>
<dbReference type="InterPro" id="IPR016312">
    <property type="entry name" value="TF_GA-bd_asu"/>
</dbReference>
<dbReference type="FunFam" id="3.10.20.90:FF:000110">
    <property type="entry name" value="GA-binding protein alpha chain isoform X1"/>
    <property type="match status" value="1"/>
</dbReference>
<dbReference type="SMART" id="SM00413">
    <property type="entry name" value="ETS"/>
    <property type="match status" value="1"/>
</dbReference>
<comment type="similarity">
    <text evidence="2 10">Belongs to the ETS family.</text>
</comment>
<dbReference type="SMART" id="SM00251">
    <property type="entry name" value="SAM_PNT"/>
    <property type="match status" value="1"/>
</dbReference>
<keyword evidence="4" id="KW-0597">Phosphoprotein</keyword>
<keyword evidence="8 10" id="KW-0539">Nucleus</keyword>
<dbReference type="Proteomes" id="UP000527178">
    <property type="component" value="Unassembled WGS sequence"/>
</dbReference>
<dbReference type="InterPro" id="IPR000418">
    <property type="entry name" value="Ets_dom"/>
</dbReference>
<evidence type="ECO:0000256" key="9">
    <source>
        <dbReference type="ARBA" id="ARBA00073953"/>
    </source>
</evidence>
<dbReference type="PROSITE" id="PS51433">
    <property type="entry name" value="PNT"/>
    <property type="match status" value="1"/>
</dbReference>
<dbReference type="GO" id="GO:0000981">
    <property type="term" value="F:DNA-binding transcription factor activity, RNA polymerase II-specific"/>
    <property type="evidence" value="ECO:0007669"/>
    <property type="project" value="TreeGrafter"/>
</dbReference>
<dbReference type="CDD" id="cd17039">
    <property type="entry name" value="Ubl_ubiquitin_like"/>
    <property type="match status" value="1"/>
</dbReference>
<dbReference type="GO" id="GO:0005634">
    <property type="term" value="C:nucleus"/>
    <property type="evidence" value="ECO:0007669"/>
    <property type="project" value="UniProtKB-SubCell"/>
</dbReference>
<protein>
    <recommendedName>
        <fullName evidence="9">GA-binding protein alpha chain</fullName>
    </recommendedName>
</protein>
<feature type="non-terminal residue" evidence="14">
    <location>
        <position position="1"/>
    </location>
</feature>
<keyword evidence="15" id="KW-1185">Reference proteome</keyword>
<dbReference type="InterPro" id="IPR013761">
    <property type="entry name" value="SAM/pointed_sf"/>
</dbReference>
<dbReference type="InterPro" id="IPR036390">
    <property type="entry name" value="WH_DNA-bd_sf"/>
</dbReference>
<dbReference type="Gene3D" id="3.10.20.90">
    <property type="entry name" value="Phosphatidylinositol 3-kinase Catalytic Subunit, Chain A, domain 1"/>
    <property type="match status" value="1"/>
</dbReference>
<dbReference type="Pfam" id="PF02198">
    <property type="entry name" value="SAM_PNT"/>
    <property type="match status" value="1"/>
</dbReference>
<accession>A0A7L2LRL0</accession>
<dbReference type="PROSITE" id="PS50061">
    <property type="entry name" value="ETS_DOMAIN_3"/>
    <property type="match status" value="1"/>
</dbReference>
<feature type="domain" description="PNT" evidence="13">
    <location>
        <begin position="143"/>
        <end position="226"/>
    </location>
</feature>
<dbReference type="InterPro" id="IPR029071">
    <property type="entry name" value="Ubiquitin-like_domsf"/>
</dbReference>
<evidence type="ECO:0000256" key="11">
    <source>
        <dbReference type="SAM" id="MobiDB-lite"/>
    </source>
</evidence>
<dbReference type="SUPFAM" id="SSF47769">
    <property type="entry name" value="SAM/Pointed domain"/>
    <property type="match status" value="1"/>
</dbReference>
<evidence type="ECO:0000256" key="10">
    <source>
        <dbReference type="RuleBase" id="RU004019"/>
    </source>
</evidence>
<dbReference type="Pfam" id="PF11620">
    <property type="entry name" value="GABP-alpha"/>
    <property type="match status" value="1"/>
</dbReference>
<dbReference type="GO" id="GO:0030154">
    <property type="term" value="P:cell differentiation"/>
    <property type="evidence" value="ECO:0007669"/>
    <property type="project" value="TreeGrafter"/>
</dbReference>
<proteinExistence type="inferred from homology"/>
<reference evidence="14 15" key="1">
    <citation type="submission" date="2019-09" db="EMBL/GenBank/DDBJ databases">
        <title>Bird 10,000 Genomes (B10K) Project - Family phase.</title>
        <authorList>
            <person name="Zhang G."/>
        </authorList>
    </citation>
    <scope>NUCLEOTIDE SEQUENCE [LARGE SCALE GENOMIC DNA]</scope>
    <source>
        <strain evidence="14">B10K-DU-002-18</strain>
        <tissue evidence="14">Muscle</tissue>
    </source>
</reference>
<dbReference type="FunFam" id="1.10.10.10:FF:000200">
    <property type="entry name" value="GA-binding protein alpha chain, putative"/>
    <property type="match status" value="1"/>
</dbReference>
<dbReference type="InterPro" id="IPR003118">
    <property type="entry name" value="Pointed_dom"/>
</dbReference>
<evidence type="ECO:0000259" key="12">
    <source>
        <dbReference type="PROSITE" id="PS50061"/>
    </source>
</evidence>
<evidence type="ECO:0000256" key="1">
    <source>
        <dbReference type="ARBA" id="ARBA00004123"/>
    </source>
</evidence>
<dbReference type="PANTHER" id="PTHR11849:SF195">
    <property type="entry name" value="GA-BINDING PROTEIN ALPHA CHAIN"/>
    <property type="match status" value="1"/>
</dbReference>
<organism evidence="14 15">
    <name type="scientific">Hippolais icterina</name>
    <name type="common">icterine warbler</name>
    <dbReference type="NCBI Taxonomy" id="68497"/>
    <lineage>
        <taxon>Eukaryota</taxon>
        <taxon>Metazoa</taxon>
        <taxon>Chordata</taxon>
        <taxon>Craniata</taxon>
        <taxon>Vertebrata</taxon>
        <taxon>Euteleostomi</taxon>
        <taxon>Archelosauria</taxon>
        <taxon>Archosauria</taxon>
        <taxon>Dinosauria</taxon>
        <taxon>Saurischia</taxon>
        <taxon>Theropoda</taxon>
        <taxon>Coelurosauria</taxon>
        <taxon>Aves</taxon>
        <taxon>Neognathae</taxon>
        <taxon>Neoaves</taxon>
        <taxon>Telluraves</taxon>
        <taxon>Australaves</taxon>
        <taxon>Passeriformes</taxon>
        <taxon>Sylvioidea</taxon>
        <taxon>Sylviidae</taxon>
        <taxon>Acrocephalinae</taxon>
        <taxon>Hippolais</taxon>
    </lineage>
</organism>
<evidence type="ECO:0000256" key="2">
    <source>
        <dbReference type="ARBA" id="ARBA00005562"/>
    </source>
</evidence>
<keyword evidence="5" id="KW-0805">Transcription regulation</keyword>
<evidence type="ECO:0000256" key="3">
    <source>
        <dbReference type="ARBA" id="ARBA00011103"/>
    </source>
</evidence>
<evidence type="ECO:0000313" key="15">
    <source>
        <dbReference type="Proteomes" id="UP000527178"/>
    </source>
</evidence>
<evidence type="ECO:0000256" key="8">
    <source>
        <dbReference type="ARBA" id="ARBA00023242"/>
    </source>
</evidence>
<dbReference type="PIRSF" id="PIRSF001703">
    <property type="entry name" value="GABP_alpha"/>
    <property type="match status" value="1"/>
</dbReference>
<feature type="non-terminal residue" evidence="14">
    <location>
        <position position="430"/>
    </location>
</feature>
<gene>
    <name evidence="14" type="primary">Gabpa</name>
    <name evidence="14" type="ORF">HIPICT_R01173</name>
</gene>
<dbReference type="SUPFAM" id="SSF54236">
    <property type="entry name" value="Ubiquitin-like"/>
    <property type="match status" value="1"/>
</dbReference>
<dbReference type="InterPro" id="IPR024668">
    <property type="entry name" value="GABP_asu_N"/>
</dbReference>
<dbReference type="FunFam" id="1.10.150.50:FF:000039">
    <property type="entry name" value="GA-binding protein alpha chain, putative"/>
    <property type="match status" value="1"/>
</dbReference>